<keyword evidence="5" id="KW-0808">Transferase</keyword>
<dbReference type="InterPro" id="IPR005814">
    <property type="entry name" value="Aminotrans_3"/>
</dbReference>
<keyword evidence="5" id="KW-0032">Aminotransferase</keyword>
<evidence type="ECO:0000313" key="6">
    <source>
        <dbReference type="Proteomes" id="UP001205601"/>
    </source>
</evidence>
<dbReference type="GO" id="GO:0008483">
    <property type="term" value="F:transaminase activity"/>
    <property type="evidence" value="ECO:0007669"/>
    <property type="project" value="UniProtKB-KW"/>
</dbReference>
<proteinExistence type="inferred from homology"/>
<dbReference type="InterPro" id="IPR015421">
    <property type="entry name" value="PyrdxlP-dep_Trfase_major"/>
</dbReference>
<dbReference type="InterPro" id="IPR015424">
    <property type="entry name" value="PyrdxlP-dep_Trfase"/>
</dbReference>
<protein>
    <submittedName>
        <fullName evidence="5">Aminotransferase class III-fold pyridoxal phosphate-dependent enzyme</fullName>
    </submittedName>
</protein>
<dbReference type="InterPro" id="IPR011009">
    <property type="entry name" value="Kinase-like_dom_sf"/>
</dbReference>
<sequence length="771" mass="82741">MKFLRAQAPTLSADFAASVAEAEFGLTGRLSPLYSERDQNFRVTEANGAEWVLKIANAAEPDAVIDCQIGALDHLASVAPQIPTPRLRRTRGGDGIARITDPDGAAHRVYVLSFLPGAIASDRSLGAEDFARIGATIAGLQRALRGFFHPAAGNRGLLWDVREAPKLRDRVHHLGALAPAAGELIDRFAAEVLPRLPHLRVQTIHGDVHGHNLILGADGGVTGIIDFGDMFHGPAILDLSDALSDFMPDARDPAGMWEAMTHGYNAVQPIEPAEIDLVFDLMVMRQLVTLVITAARAAESPDEPDYIGEHGFGAPAALEAMMTMGRGRTTALLAAAAGQSAPAPRQPVAALMERRRKVMGSRPYVFYDPPLHMVRGDGVWLHDAEGRRFLDCYNNVPILGHCHPRVADAIAAQVRILNTNTRYVGEQVLEYAERLGALTGGELTACAFVNSGSEANDIAWRMARAWTGNRGFLCQEFAYHGITEAIDAVSPSAARKAPMADHVRTLLAPDGYRGIHRHGTPDMGRLYADDADRAIRSLAEAGMKPAAVIVDSAFMTNGILEPCPGYVNELFAKVRAAGGLCIADEVQSGFGRMGAHFWGYQHHGATPDFVTIGKPAGNGHPVGVVLTRPEIFDHFLEQTAFFSTFGGNNVSCAAGLAVLDAIRDGDLMRNARETGALFKAGLKDLARRFPIIGDVRGTGLAFGVELVRDPATLNPAPQETDRLVNLLRDEGLLVGSEGVHGNIVKMRPPLVFGVAEVEIALGALERALLRL</sequence>
<dbReference type="InterPro" id="IPR015422">
    <property type="entry name" value="PyrdxlP-dep_Trfase_small"/>
</dbReference>
<evidence type="ECO:0000256" key="1">
    <source>
        <dbReference type="ARBA" id="ARBA00001933"/>
    </source>
</evidence>
<dbReference type="InterPro" id="IPR049704">
    <property type="entry name" value="Aminotrans_3_PPA_site"/>
</dbReference>
<dbReference type="PANTHER" id="PTHR45688">
    <property type="match status" value="1"/>
</dbReference>
<comment type="caution">
    <text evidence="5">The sequence shown here is derived from an EMBL/GenBank/DDBJ whole genome shotgun (WGS) entry which is preliminary data.</text>
</comment>
<evidence type="ECO:0000313" key="5">
    <source>
        <dbReference type="EMBL" id="MCT8330512.1"/>
    </source>
</evidence>
<dbReference type="Pfam" id="PF01636">
    <property type="entry name" value="APH"/>
    <property type="match status" value="1"/>
</dbReference>
<evidence type="ECO:0000256" key="3">
    <source>
        <dbReference type="ARBA" id="ARBA00022898"/>
    </source>
</evidence>
<dbReference type="PANTHER" id="PTHR45688:SF13">
    <property type="entry name" value="ALANINE--GLYOXYLATE AMINOTRANSFERASE 2-LIKE"/>
    <property type="match status" value="1"/>
</dbReference>
<reference evidence="6" key="1">
    <citation type="submission" date="2023-07" db="EMBL/GenBank/DDBJ databases">
        <title>Defluviimonas sediminis sp. nov., isolated from mangrove sediment.</title>
        <authorList>
            <person name="Liu L."/>
            <person name="Li J."/>
            <person name="Huang Y."/>
            <person name="Pan J."/>
            <person name="Li M."/>
        </authorList>
    </citation>
    <scope>NUCLEOTIDE SEQUENCE [LARGE SCALE GENOMIC DNA]</scope>
    <source>
        <strain evidence="6">FT324</strain>
    </source>
</reference>
<dbReference type="Gene3D" id="3.40.640.10">
    <property type="entry name" value="Type I PLP-dependent aspartate aminotransferase-like (Major domain)"/>
    <property type="match status" value="1"/>
</dbReference>
<evidence type="ECO:0000256" key="2">
    <source>
        <dbReference type="ARBA" id="ARBA00008954"/>
    </source>
</evidence>
<dbReference type="RefSeq" id="WP_261496374.1">
    <property type="nucleotide sequence ID" value="NZ_JAOCQF010000002.1"/>
</dbReference>
<organism evidence="5 6">
    <name type="scientific">Albidovulum sediminis</name>
    <dbReference type="NCBI Taxonomy" id="3066345"/>
    <lineage>
        <taxon>Bacteria</taxon>
        <taxon>Pseudomonadati</taxon>
        <taxon>Pseudomonadota</taxon>
        <taxon>Alphaproteobacteria</taxon>
        <taxon>Rhodobacterales</taxon>
        <taxon>Paracoccaceae</taxon>
        <taxon>Albidovulum</taxon>
    </lineage>
</organism>
<dbReference type="PROSITE" id="PS00600">
    <property type="entry name" value="AA_TRANSFER_CLASS_3"/>
    <property type="match status" value="1"/>
</dbReference>
<dbReference type="SUPFAM" id="SSF56112">
    <property type="entry name" value="Protein kinase-like (PK-like)"/>
    <property type="match status" value="1"/>
</dbReference>
<name>A0ABT2NNJ4_9RHOB</name>
<dbReference type="SUPFAM" id="SSF53383">
    <property type="entry name" value="PLP-dependent transferases"/>
    <property type="match status" value="1"/>
</dbReference>
<gene>
    <name evidence="5" type="ORF">N5I32_13380</name>
</gene>
<feature type="domain" description="Aminoglycoside phosphotransferase" evidence="4">
    <location>
        <begin position="38"/>
        <end position="252"/>
    </location>
</feature>
<keyword evidence="3" id="KW-0663">Pyridoxal phosphate</keyword>
<dbReference type="Gene3D" id="3.90.1150.10">
    <property type="entry name" value="Aspartate Aminotransferase, domain 1"/>
    <property type="match status" value="1"/>
</dbReference>
<dbReference type="Proteomes" id="UP001205601">
    <property type="component" value="Unassembled WGS sequence"/>
</dbReference>
<comment type="similarity">
    <text evidence="2">Belongs to the class-III pyridoxal-phosphate-dependent aminotransferase family.</text>
</comment>
<keyword evidence="6" id="KW-1185">Reference proteome</keyword>
<dbReference type="Pfam" id="PF00202">
    <property type="entry name" value="Aminotran_3"/>
    <property type="match status" value="1"/>
</dbReference>
<dbReference type="Gene3D" id="3.90.1200.10">
    <property type="match status" value="1"/>
</dbReference>
<dbReference type="CDD" id="cd00610">
    <property type="entry name" value="OAT_like"/>
    <property type="match status" value="1"/>
</dbReference>
<dbReference type="EMBL" id="JAOCQF010000002">
    <property type="protein sequence ID" value="MCT8330512.1"/>
    <property type="molecule type" value="Genomic_DNA"/>
</dbReference>
<comment type="cofactor">
    <cofactor evidence="1">
        <name>pyridoxal 5'-phosphate</name>
        <dbReference type="ChEBI" id="CHEBI:597326"/>
    </cofactor>
</comment>
<dbReference type="InterPro" id="IPR002575">
    <property type="entry name" value="Aminoglycoside_PTrfase"/>
</dbReference>
<evidence type="ECO:0000259" key="4">
    <source>
        <dbReference type="Pfam" id="PF01636"/>
    </source>
</evidence>
<accession>A0ABT2NNJ4</accession>